<dbReference type="eggNOG" id="COG3616">
    <property type="taxonomic scope" value="Bacteria"/>
</dbReference>
<dbReference type="InterPro" id="IPR001608">
    <property type="entry name" value="Ala_racemase_N"/>
</dbReference>
<name>L0DMK9_SINAD</name>
<dbReference type="InterPro" id="IPR029066">
    <property type="entry name" value="PLP-binding_barrel"/>
</dbReference>
<dbReference type="RefSeq" id="WP_015248988.1">
    <property type="nucleotide sequence ID" value="NC_019892.1"/>
</dbReference>
<dbReference type="PANTHER" id="PTHR28004">
    <property type="entry name" value="ZGC:162816-RELATED"/>
    <property type="match status" value="1"/>
</dbReference>
<gene>
    <name evidence="4" type="ordered locus">Sinac_5761</name>
</gene>
<dbReference type="SUPFAM" id="SSF51419">
    <property type="entry name" value="PLP-binding barrel"/>
    <property type="match status" value="1"/>
</dbReference>
<dbReference type="OrthoDB" id="9788869at2"/>
<evidence type="ECO:0000313" key="4">
    <source>
        <dbReference type="EMBL" id="AGA29891.1"/>
    </source>
</evidence>
<dbReference type="GO" id="GO:0008721">
    <property type="term" value="F:D-serine ammonia-lyase activity"/>
    <property type="evidence" value="ECO:0007669"/>
    <property type="project" value="TreeGrafter"/>
</dbReference>
<dbReference type="GO" id="GO:0036088">
    <property type="term" value="P:D-serine catabolic process"/>
    <property type="evidence" value="ECO:0007669"/>
    <property type="project" value="TreeGrafter"/>
</dbReference>
<dbReference type="Pfam" id="PF01168">
    <property type="entry name" value="Ala_racemase_N"/>
    <property type="match status" value="1"/>
</dbReference>
<dbReference type="InterPro" id="IPR051466">
    <property type="entry name" value="D-amino_acid_metab_enzyme"/>
</dbReference>
<dbReference type="SMART" id="SM01119">
    <property type="entry name" value="D-ser_dehydrat"/>
    <property type="match status" value="1"/>
</dbReference>
<dbReference type="Pfam" id="PF14031">
    <property type="entry name" value="D-ser_dehydrat"/>
    <property type="match status" value="1"/>
</dbReference>
<evidence type="ECO:0000256" key="2">
    <source>
        <dbReference type="ARBA" id="ARBA00023239"/>
    </source>
</evidence>
<sequence length="365" mass="38920">MQLSAIGVPVEELDTPALLLDLDRFEQNIAKMSEHFQARGVAWRPHAKAFKTPAIAHQLRKAGAIGVTVAKVSEAEIMAAAGIDDILIAHLVVGPHKTKRLAALQRHADVKATVDHLDQVAPLGESARVCGVTIGILVDVDLGLRRCGVASATDAVKLAQVVSETPGLRFEGLMGYEGHALMIPDRAQKKAAIQEAIGILLSTKDAVERAGLNCRIISAGGTGSYQYTADLPGITEIQAGGGIFACQYYTQVCGVEGHWPALSLLATVVSRPAPDRAILDIGHKSVSQYRTPPILRDYDNCPVIGLSAEHAVVGVAPGNDFPIGKKVAVIPGYSDFTFVLHDRVIGHRWGLVEVVWPLLARGMLQ</sequence>
<evidence type="ECO:0000259" key="3">
    <source>
        <dbReference type="SMART" id="SM01119"/>
    </source>
</evidence>
<dbReference type="HOGENOM" id="CLU_031639_2_0_0"/>
<evidence type="ECO:0000313" key="5">
    <source>
        <dbReference type="Proteomes" id="UP000010798"/>
    </source>
</evidence>
<dbReference type="STRING" id="886293.Sinac_5761"/>
<protein>
    <submittedName>
        <fullName evidence="4">Putative amino acid aldolase or racemase</fullName>
    </submittedName>
</protein>
<comment type="similarity">
    <text evidence="1">Belongs to the DSD1 family.</text>
</comment>
<dbReference type="AlphaFoldDB" id="L0DMK9"/>
<dbReference type="InterPro" id="IPR026956">
    <property type="entry name" value="D-ser_dehydrat-like_dom"/>
</dbReference>
<dbReference type="CDD" id="cd06819">
    <property type="entry name" value="PLPDE_III_LS_D-TA"/>
    <property type="match status" value="1"/>
</dbReference>
<dbReference type="Gene3D" id="3.20.20.10">
    <property type="entry name" value="Alanine racemase"/>
    <property type="match status" value="1"/>
</dbReference>
<dbReference type="EMBL" id="CP003364">
    <property type="protein sequence ID" value="AGA29891.1"/>
    <property type="molecule type" value="Genomic_DNA"/>
</dbReference>
<keyword evidence="2" id="KW-0456">Lyase</keyword>
<proteinExistence type="inferred from homology"/>
<dbReference type="KEGG" id="saci:Sinac_5761"/>
<dbReference type="PANTHER" id="PTHR28004:SF2">
    <property type="entry name" value="D-SERINE DEHYDRATASE"/>
    <property type="match status" value="1"/>
</dbReference>
<organism evidence="4 5">
    <name type="scientific">Singulisphaera acidiphila (strain ATCC BAA-1392 / DSM 18658 / VKM B-2454 / MOB10)</name>
    <dbReference type="NCBI Taxonomy" id="886293"/>
    <lineage>
        <taxon>Bacteria</taxon>
        <taxon>Pseudomonadati</taxon>
        <taxon>Planctomycetota</taxon>
        <taxon>Planctomycetia</taxon>
        <taxon>Isosphaerales</taxon>
        <taxon>Isosphaeraceae</taxon>
        <taxon>Singulisphaera</taxon>
    </lineage>
</organism>
<evidence type="ECO:0000256" key="1">
    <source>
        <dbReference type="ARBA" id="ARBA00005323"/>
    </source>
</evidence>
<keyword evidence="5" id="KW-1185">Reference proteome</keyword>
<reference evidence="4 5" key="1">
    <citation type="submission" date="2012-02" db="EMBL/GenBank/DDBJ databases">
        <title>Complete sequence of chromosome of Singulisphaera acidiphila DSM 18658.</title>
        <authorList>
            <consortium name="US DOE Joint Genome Institute (JGI-PGF)"/>
            <person name="Lucas S."/>
            <person name="Copeland A."/>
            <person name="Lapidus A."/>
            <person name="Glavina del Rio T."/>
            <person name="Dalin E."/>
            <person name="Tice H."/>
            <person name="Bruce D."/>
            <person name="Goodwin L."/>
            <person name="Pitluck S."/>
            <person name="Peters L."/>
            <person name="Ovchinnikova G."/>
            <person name="Chertkov O."/>
            <person name="Kyrpides N."/>
            <person name="Mavromatis K."/>
            <person name="Ivanova N."/>
            <person name="Brettin T."/>
            <person name="Detter J.C."/>
            <person name="Han C."/>
            <person name="Larimer F."/>
            <person name="Land M."/>
            <person name="Hauser L."/>
            <person name="Markowitz V."/>
            <person name="Cheng J.-F."/>
            <person name="Hugenholtz P."/>
            <person name="Woyke T."/>
            <person name="Wu D."/>
            <person name="Tindall B."/>
            <person name="Pomrenke H."/>
            <person name="Brambilla E."/>
            <person name="Klenk H.-P."/>
            <person name="Eisen J.A."/>
        </authorList>
    </citation>
    <scope>NUCLEOTIDE SEQUENCE [LARGE SCALE GENOMIC DNA]</scope>
    <source>
        <strain evidence="5">ATCC BAA-1392 / DSM 18658 / VKM B-2454 / MOB10</strain>
    </source>
</reference>
<dbReference type="Gene3D" id="2.40.37.20">
    <property type="entry name" value="D-serine dehydratase-like domain"/>
    <property type="match status" value="1"/>
</dbReference>
<dbReference type="InterPro" id="IPR042208">
    <property type="entry name" value="D-ser_dehydrat-like_sf"/>
</dbReference>
<dbReference type="Proteomes" id="UP000010798">
    <property type="component" value="Chromosome"/>
</dbReference>
<accession>L0DMK9</accession>
<feature type="domain" description="D-serine dehydratase-like" evidence="3">
    <location>
        <begin position="261"/>
        <end position="348"/>
    </location>
</feature>